<evidence type="ECO:0000313" key="2">
    <source>
        <dbReference type="Proteomes" id="UP000004621"/>
    </source>
</evidence>
<evidence type="ECO:0000313" key="1">
    <source>
        <dbReference type="EMBL" id="EFC51140.1"/>
    </source>
</evidence>
<dbReference type="EMBL" id="ACEO02000014">
    <property type="protein sequence ID" value="EFC51140.1"/>
    <property type="molecule type" value="Genomic_DNA"/>
</dbReference>
<dbReference type="Proteomes" id="UP000004621">
    <property type="component" value="Unassembled WGS sequence"/>
</dbReference>
<name>A0A9W5MYG6_NEISU</name>
<protein>
    <submittedName>
        <fullName evidence="1">Uncharacterized protein</fullName>
    </submittedName>
</protein>
<dbReference type="AlphaFoldDB" id="A0A9W5MYG6"/>
<comment type="caution">
    <text evidence="1">The sequence shown here is derived from an EMBL/GenBank/DDBJ whole genome shotgun (WGS) entry which is preliminary data.</text>
</comment>
<organism evidence="1 2">
    <name type="scientific">Neisseria subflava NJ9703</name>
    <dbReference type="NCBI Taxonomy" id="546268"/>
    <lineage>
        <taxon>Bacteria</taxon>
        <taxon>Pseudomonadati</taxon>
        <taxon>Pseudomonadota</taxon>
        <taxon>Betaproteobacteria</taxon>
        <taxon>Neisseriales</taxon>
        <taxon>Neisseriaceae</taxon>
        <taxon>Neisseria</taxon>
    </lineage>
</organism>
<accession>A0A9W5MYG6</accession>
<reference evidence="1 2" key="1">
    <citation type="submission" date="2010-01" db="EMBL/GenBank/DDBJ databases">
        <authorList>
            <person name="Weinstock G."/>
            <person name="Sodergren E."/>
            <person name="Clifton S."/>
            <person name="Fulton L."/>
            <person name="Fulton B."/>
            <person name="Courtney L."/>
            <person name="Fronick C."/>
            <person name="Harrison M."/>
            <person name="Strong C."/>
            <person name="Farmer C."/>
            <person name="Delahaunty K."/>
            <person name="Markovic C."/>
            <person name="Hall O."/>
            <person name="Minx P."/>
            <person name="Tomlinson C."/>
            <person name="Mitreva M."/>
            <person name="Nelson J."/>
            <person name="Hou S."/>
            <person name="Wollam A."/>
            <person name="Pepin K.H."/>
            <person name="Johnson M."/>
            <person name="Bhonagiri V."/>
            <person name="Nash W.E."/>
            <person name="Warren W."/>
            <person name="Chinwalla A."/>
            <person name="Mardis E.R."/>
            <person name="Wilson R.K."/>
        </authorList>
    </citation>
    <scope>NUCLEOTIDE SEQUENCE [LARGE SCALE GENOMIC DNA]</scope>
    <source>
        <strain evidence="1 2">NJ9703</strain>
    </source>
</reference>
<proteinExistence type="predicted"/>
<sequence>MAVAGRDAAVAHDDGNLVQGFGQQRPEVPVVCGGAHIGARVAFDGFVQVGEFARVAQEEHRRVVADHVPVAFFGIKLQRKAADVAFRIGCAALSRHGGETGKHFGFLTDFAEDFGAGVFGDVVRHGKRTERARTFGVHTAFRDDFAHEVGEFFIQPQILRQQRAARTGGQAVLIVGNGRAVVHGQMGDWAFRDRHSDFLCEVVIG</sequence>
<gene>
    <name evidence="1" type="ORF">NEISUBOT_05474</name>
</gene>